<dbReference type="SUPFAM" id="SSF48452">
    <property type="entry name" value="TPR-like"/>
    <property type="match status" value="1"/>
</dbReference>
<dbReference type="GO" id="GO:0043161">
    <property type="term" value="P:proteasome-mediated ubiquitin-dependent protein catabolic process"/>
    <property type="evidence" value="ECO:0007669"/>
    <property type="project" value="TreeGrafter"/>
</dbReference>
<dbReference type="PROSITE" id="PS50005">
    <property type="entry name" value="TPR"/>
    <property type="match status" value="1"/>
</dbReference>
<dbReference type="SMART" id="SM00028">
    <property type="entry name" value="TPR"/>
    <property type="match status" value="3"/>
</dbReference>
<dbReference type="InterPro" id="IPR003613">
    <property type="entry name" value="Ubox_domain"/>
</dbReference>
<dbReference type="EMBL" id="KL648591">
    <property type="protein sequence ID" value="KEY68111.1"/>
    <property type="molecule type" value="Genomic_DNA"/>
</dbReference>
<name>A0A084AS32_STACB</name>
<keyword evidence="4" id="KW-0833">Ubl conjugation pathway</keyword>
<organism evidence="8 9">
    <name type="scientific">Stachybotrys chartarum (strain CBS 109288 / IBT 7711)</name>
    <name type="common">Toxic black mold</name>
    <name type="synonym">Stilbospora chartarum</name>
    <dbReference type="NCBI Taxonomy" id="1280523"/>
    <lineage>
        <taxon>Eukaryota</taxon>
        <taxon>Fungi</taxon>
        <taxon>Dikarya</taxon>
        <taxon>Ascomycota</taxon>
        <taxon>Pezizomycotina</taxon>
        <taxon>Sordariomycetes</taxon>
        <taxon>Hypocreomycetidae</taxon>
        <taxon>Hypocreales</taxon>
        <taxon>Stachybotryaceae</taxon>
        <taxon>Stachybotrys</taxon>
    </lineage>
</organism>
<dbReference type="OrthoDB" id="629492at2759"/>
<protein>
    <recommendedName>
        <fullName evidence="7">U-box domain-containing protein</fullName>
    </recommendedName>
</protein>
<keyword evidence="5" id="KW-0413">Isomerase</keyword>
<dbReference type="Proteomes" id="UP000028045">
    <property type="component" value="Unassembled WGS sequence"/>
</dbReference>
<dbReference type="Gene3D" id="1.25.40.10">
    <property type="entry name" value="Tetratricopeptide repeat domain"/>
    <property type="match status" value="1"/>
</dbReference>
<dbReference type="HOGENOM" id="CLU_056455_1_1_1"/>
<evidence type="ECO:0000256" key="3">
    <source>
        <dbReference type="ARBA" id="ARBA00022737"/>
    </source>
</evidence>
<dbReference type="InterPro" id="IPR013083">
    <property type="entry name" value="Znf_RING/FYVE/PHD"/>
</dbReference>
<evidence type="ECO:0000256" key="6">
    <source>
        <dbReference type="PROSITE-ProRule" id="PRU00339"/>
    </source>
</evidence>
<dbReference type="PROSITE" id="PS51698">
    <property type="entry name" value="U_BOX"/>
    <property type="match status" value="1"/>
</dbReference>
<keyword evidence="6" id="KW-0802">TPR repeat</keyword>
<dbReference type="GO" id="GO:0051087">
    <property type="term" value="F:protein-folding chaperone binding"/>
    <property type="evidence" value="ECO:0007669"/>
    <property type="project" value="TreeGrafter"/>
</dbReference>
<dbReference type="PANTHER" id="PTHR46803:SF2">
    <property type="entry name" value="E3 UBIQUITIN-PROTEIN LIGASE CHIP"/>
    <property type="match status" value="1"/>
</dbReference>
<feature type="repeat" description="TPR" evidence="6">
    <location>
        <begin position="74"/>
        <end position="107"/>
    </location>
</feature>
<evidence type="ECO:0000313" key="9">
    <source>
        <dbReference type="Proteomes" id="UP000028045"/>
    </source>
</evidence>
<keyword evidence="3" id="KW-0677">Repeat</keyword>
<dbReference type="AlphaFoldDB" id="A0A084AS32"/>
<dbReference type="Gene3D" id="3.30.40.10">
    <property type="entry name" value="Zinc/RING finger domain, C3HC4 (zinc finger)"/>
    <property type="match status" value="1"/>
</dbReference>
<keyword evidence="5" id="KW-0697">Rotamase</keyword>
<keyword evidence="2" id="KW-0808">Transferase</keyword>
<reference evidence="8 9" key="1">
    <citation type="journal article" date="2014" name="BMC Genomics">
        <title>Comparative genome sequencing reveals chemotype-specific gene clusters in the toxigenic black mold Stachybotrys.</title>
        <authorList>
            <person name="Semeiks J."/>
            <person name="Borek D."/>
            <person name="Otwinowski Z."/>
            <person name="Grishin N.V."/>
        </authorList>
    </citation>
    <scope>NUCLEOTIDE SEQUENCE [LARGE SCALE GENOMIC DNA]</scope>
    <source>
        <strain evidence="9">CBS 109288 / IBT 7711</strain>
    </source>
</reference>
<dbReference type="InterPro" id="IPR011990">
    <property type="entry name" value="TPR-like_helical_dom_sf"/>
</dbReference>
<dbReference type="GO" id="GO:0061630">
    <property type="term" value="F:ubiquitin protein ligase activity"/>
    <property type="evidence" value="ECO:0007669"/>
    <property type="project" value="UniProtKB-EC"/>
</dbReference>
<dbReference type="SUPFAM" id="SSF57850">
    <property type="entry name" value="RING/U-box"/>
    <property type="match status" value="1"/>
</dbReference>
<dbReference type="GO" id="GO:0006515">
    <property type="term" value="P:protein quality control for misfolded or incompletely synthesized proteins"/>
    <property type="evidence" value="ECO:0007669"/>
    <property type="project" value="TreeGrafter"/>
</dbReference>
<feature type="domain" description="U-box" evidence="7">
    <location>
        <begin position="265"/>
        <end position="338"/>
    </location>
</feature>
<evidence type="ECO:0000313" key="8">
    <source>
        <dbReference type="EMBL" id="KEY68111.1"/>
    </source>
</evidence>
<dbReference type="GO" id="GO:0005737">
    <property type="term" value="C:cytoplasm"/>
    <property type="evidence" value="ECO:0007669"/>
    <property type="project" value="TreeGrafter"/>
</dbReference>
<gene>
    <name evidence="8" type="ORF">S7711_05520</name>
</gene>
<dbReference type="GO" id="GO:0071218">
    <property type="term" value="P:cellular response to misfolded protein"/>
    <property type="evidence" value="ECO:0007669"/>
    <property type="project" value="TreeGrafter"/>
</dbReference>
<dbReference type="GO" id="GO:0045862">
    <property type="term" value="P:positive regulation of proteolysis"/>
    <property type="evidence" value="ECO:0007669"/>
    <property type="project" value="TreeGrafter"/>
</dbReference>
<dbReference type="Pfam" id="PF04564">
    <property type="entry name" value="U-box"/>
    <property type="match status" value="1"/>
</dbReference>
<comment type="catalytic activity">
    <reaction evidence="1">
        <text>S-ubiquitinyl-[E2 ubiquitin-conjugating enzyme]-L-cysteine + [acceptor protein]-L-lysine = [E2 ubiquitin-conjugating enzyme]-L-cysteine + N(6)-ubiquitinyl-[acceptor protein]-L-lysine.</text>
        <dbReference type="EC" id="2.3.2.27"/>
    </reaction>
</comment>
<evidence type="ECO:0000259" key="7">
    <source>
        <dbReference type="PROSITE" id="PS51698"/>
    </source>
</evidence>
<evidence type="ECO:0000256" key="4">
    <source>
        <dbReference type="ARBA" id="ARBA00022786"/>
    </source>
</evidence>
<evidence type="ECO:0000256" key="2">
    <source>
        <dbReference type="ARBA" id="ARBA00022679"/>
    </source>
</evidence>
<proteinExistence type="predicted"/>
<dbReference type="GO" id="GO:0000209">
    <property type="term" value="P:protein polyubiquitination"/>
    <property type="evidence" value="ECO:0007669"/>
    <property type="project" value="TreeGrafter"/>
</dbReference>
<dbReference type="SMART" id="SM00504">
    <property type="entry name" value="Ubox"/>
    <property type="match status" value="1"/>
</dbReference>
<evidence type="ECO:0000256" key="1">
    <source>
        <dbReference type="ARBA" id="ARBA00000900"/>
    </source>
</evidence>
<evidence type="ECO:0000256" key="5">
    <source>
        <dbReference type="ARBA" id="ARBA00023110"/>
    </source>
</evidence>
<keyword evidence="9" id="KW-1185">Reference proteome</keyword>
<feature type="non-terminal residue" evidence="8">
    <location>
        <position position="1"/>
    </location>
</feature>
<sequence>SGCGAVIRLHATALREGDPRDSFILGSDFTWRIAFHAAHVQVEQPLNAKIHPPSLSILGPISPCKQIAQKMSSSSHLKEEGNKCFRNGNYEGAESFYSQAIVADPKNHALYTNRAMARLKLGRWDSVIADCQTCAALCPTSMKAFFYLGQAQLELRHYDDAVASYLRAHALCVANDETKSLPSVTQGVLRCKKERWEFREQQRKREHRDLERRTVALLEKERDEELMAVEDESIRNDIREEYEASLKSLTEVFDKARAESDRRREVPDWFIDEISFGVMVDPVVTLSGKSYERASIMEHLRRKATDPLTNAPMSARDLRPNLPLKAACADFLEHNGWAVDW</sequence>
<dbReference type="PANTHER" id="PTHR46803">
    <property type="entry name" value="E3 UBIQUITIN-PROTEIN LIGASE CHIP"/>
    <property type="match status" value="1"/>
</dbReference>
<dbReference type="GO" id="GO:0003755">
    <property type="term" value="F:peptidyl-prolyl cis-trans isomerase activity"/>
    <property type="evidence" value="ECO:0007669"/>
    <property type="project" value="UniProtKB-KW"/>
</dbReference>
<accession>A0A084AS32</accession>
<dbReference type="InterPro" id="IPR019734">
    <property type="entry name" value="TPR_rpt"/>
</dbReference>